<dbReference type="InterPro" id="IPR026019">
    <property type="entry name" value="Ribul_P_3_epim"/>
</dbReference>
<name>A0A481YXN3_9VIRU</name>
<dbReference type="InterPro" id="IPR013785">
    <property type="entry name" value="Aldolase_TIM"/>
</dbReference>
<dbReference type="GO" id="GO:0006098">
    <property type="term" value="P:pentose-phosphate shunt"/>
    <property type="evidence" value="ECO:0007669"/>
    <property type="project" value="InterPro"/>
</dbReference>
<keyword evidence="8" id="KW-0479">Metal-binding</keyword>
<reference evidence="10" key="1">
    <citation type="journal article" date="2019" name="MBio">
        <title>Virus Genomes from Deep Sea Sediments Expand the Ocean Megavirome and Support Independent Origins of Viral Gigantism.</title>
        <authorList>
            <person name="Backstrom D."/>
            <person name="Yutin N."/>
            <person name="Jorgensen S.L."/>
            <person name="Dharamshi J."/>
            <person name="Homa F."/>
            <person name="Zaremba-Niedwiedzka K."/>
            <person name="Spang A."/>
            <person name="Wolf Y.I."/>
            <person name="Koonin E.V."/>
            <person name="Ettema T.J."/>
        </authorList>
    </citation>
    <scope>NUCLEOTIDE SEQUENCE</scope>
</reference>
<dbReference type="InterPro" id="IPR011060">
    <property type="entry name" value="RibuloseP-bd_barrel"/>
</dbReference>
<evidence type="ECO:0000256" key="6">
    <source>
        <dbReference type="ARBA" id="ARBA00009541"/>
    </source>
</evidence>
<dbReference type="Gene3D" id="3.20.20.70">
    <property type="entry name" value="Aldolase class I"/>
    <property type="match status" value="1"/>
</dbReference>
<comment type="cofactor">
    <cofactor evidence="3">
        <name>Co(2+)</name>
        <dbReference type="ChEBI" id="CHEBI:48828"/>
    </cofactor>
</comment>
<evidence type="ECO:0000256" key="9">
    <source>
        <dbReference type="ARBA" id="ARBA00023235"/>
    </source>
</evidence>
<dbReference type="NCBIfam" id="NF004076">
    <property type="entry name" value="PRK05581.1-4"/>
    <property type="match status" value="1"/>
</dbReference>
<evidence type="ECO:0000256" key="8">
    <source>
        <dbReference type="ARBA" id="ARBA00022723"/>
    </source>
</evidence>
<comment type="cofactor">
    <cofactor evidence="5">
        <name>Fe(2+)</name>
        <dbReference type="ChEBI" id="CHEBI:29033"/>
    </cofactor>
</comment>
<gene>
    <name evidence="10" type="ORF">LCMAC201_04780</name>
</gene>
<accession>A0A481YXN3</accession>
<dbReference type="EC" id="5.1.3.1" evidence="7"/>
<evidence type="ECO:0000256" key="2">
    <source>
        <dbReference type="ARBA" id="ARBA00001936"/>
    </source>
</evidence>
<evidence type="ECO:0000256" key="5">
    <source>
        <dbReference type="ARBA" id="ARBA00001954"/>
    </source>
</evidence>
<protein>
    <recommendedName>
        <fullName evidence="7">ribulose-phosphate 3-epimerase</fullName>
        <ecNumber evidence="7">5.1.3.1</ecNumber>
    </recommendedName>
</protein>
<dbReference type="PANTHER" id="PTHR11749">
    <property type="entry name" value="RIBULOSE-5-PHOSPHATE-3-EPIMERASE"/>
    <property type="match status" value="1"/>
</dbReference>
<keyword evidence="9" id="KW-0413">Isomerase</keyword>
<dbReference type="EMBL" id="MK500358">
    <property type="protein sequence ID" value="QBK87565.1"/>
    <property type="molecule type" value="Genomic_DNA"/>
</dbReference>
<evidence type="ECO:0000256" key="3">
    <source>
        <dbReference type="ARBA" id="ARBA00001941"/>
    </source>
</evidence>
<comment type="similarity">
    <text evidence="6">Belongs to the ribulose-phosphate 3-epimerase family.</text>
</comment>
<comment type="cofactor">
    <cofactor evidence="2">
        <name>Mn(2+)</name>
        <dbReference type="ChEBI" id="CHEBI:29035"/>
    </cofactor>
</comment>
<dbReference type="GO" id="GO:0046872">
    <property type="term" value="F:metal ion binding"/>
    <property type="evidence" value="ECO:0007669"/>
    <property type="project" value="UniProtKB-KW"/>
</dbReference>
<proteinExistence type="inferred from homology"/>
<evidence type="ECO:0000256" key="4">
    <source>
        <dbReference type="ARBA" id="ARBA00001947"/>
    </source>
</evidence>
<dbReference type="SUPFAM" id="SSF51366">
    <property type="entry name" value="Ribulose-phoshate binding barrel"/>
    <property type="match status" value="1"/>
</dbReference>
<evidence type="ECO:0000256" key="1">
    <source>
        <dbReference type="ARBA" id="ARBA00001782"/>
    </source>
</evidence>
<dbReference type="PROSITE" id="PS01085">
    <property type="entry name" value="RIBUL_P_3_EPIMER_1"/>
    <property type="match status" value="1"/>
</dbReference>
<dbReference type="GO" id="GO:0005975">
    <property type="term" value="P:carbohydrate metabolic process"/>
    <property type="evidence" value="ECO:0007669"/>
    <property type="project" value="InterPro"/>
</dbReference>
<dbReference type="CDD" id="cd00429">
    <property type="entry name" value="RPE"/>
    <property type="match status" value="1"/>
</dbReference>
<sequence>MVQIAPSILAADPTNLEAEIKAIEPYCEYIHIDIMDGHFVPNLSFGPAVVKSLREKTTRLLDVHLMIENPKFYVPIFADAGADIITVHVEVCSLKLFEKLALQLHDQHKKIGIALRPKTAITKILPYLKWTDLVLVMSVEPGFGGQEYIAATSDRVVALKKEIPCSIMLEVDGGITTTTAGSAQAAGADILVAGNAVFKSSDYRAAISALYQT</sequence>
<dbReference type="GO" id="GO:0004750">
    <property type="term" value="F:D-ribulose-phosphate 3-epimerase activity"/>
    <property type="evidence" value="ECO:0007669"/>
    <property type="project" value="UniProtKB-EC"/>
</dbReference>
<organism evidence="10">
    <name type="scientific">Marseillevirus LCMAC201</name>
    <dbReference type="NCBI Taxonomy" id="2506605"/>
    <lineage>
        <taxon>Viruses</taxon>
        <taxon>Varidnaviria</taxon>
        <taxon>Bamfordvirae</taxon>
        <taxon>Nucleocytoviricota</taxon>
        <taxon>Megaviricetes</taxon>
        <taxon>Pimascovirales</taxon>
        <taxon>Pimascovirales incertae sedis</taxon>
        <taxon>Marseilleviridae</taxon>
    </lineage>
</organism>
<evidence type="ECO:0000313" key="10">
    <source>
        <dbReference type="EMBL" id="QBK87565.1"/>
    </source>
</evidence>
<dbReference type="Pfam" id="PF00834">
    <property type="entry name" value="Ribul_P_3_epim"/>
    <property type="match status" value="1"/>
</dbReference>
<dbReference type="InterPro" id="IPR000056">
    <property type="entry name" value="Ribul_P_3_epim-like"/>
</dbReference>
<dbReference type="FunFam" id="3.20.20.70:FF:000004">
    <property type="entry name" value="Ribulose-phosphate 3-epimerase"/>
    <property type="match status" value="1"/>
</dbReference>
<evidence type="ECO:0000256" key="7">
    <source>
        <dbReference type="ARBA" id="ARBA00013188"/>
    </source>
</evidence>
<comment type="cofactor">
    <cofactor evidence="4">
        <name>Zn(2+)</name>
        <dbReference type="ChEBI" id="CHEBI:29105"/>
    </cofactor>
</comment>
<comment type="catalytic activity">
    <reaction evidence="1">
        <text>D-ribulose 5-phosphate = D-xylulose 5-phosphate</text>
        <dbReference type="Rhea" id="RHEA:13677"/>
        <dbReference type="ChEBI" id="CHEBI:57737"/>
        <dbReference type="ChEBI" id="CHEBI:58121"/>
        <dbReference type="EC" id="5.1.3.1"/>
    </reaction>
</comment>
<dbReference type="NCBIfam" id="TIGR01163">
    <property type="entry name" value="rpe"/>
    <property type="match status" value="1"/>
</dbReference>